<evidence type="ECO:0000313" key="3">
    <source>
        <dbReference type="Proteomes" id="UP000077248"/>
    </source>
</evidence>
<evidence type="ECO:0000313" key="2">
    <source>
        <dbReference type="EMBL" id="OAG26502.1"/>
    </source>
</evidence>
<evidence type="ECO:0000256" key="1">
    <source>
        <dbReference type="SAM" id="MobiDB-lite"/>
    </source>
</evidence>
<feature type="compositionally biased region" description="Polar residues" evidence="1">
    <location>
        <begin position="7"/>
        <end position="30"/>
    </location>
</feature>
<dbReference type="Proteomes" id="UP000077248">
    <property type="component" value="Unassembled WGS sequence"/>
</dbReference>
<dbReference type="AlphaFoldDB" id="A0A177E5L5"/>
<dbReference type="EMBL" id="KV441469">
    <property type="protein sequence ID" value="OAG26502.1"/>
    <property type="molecule type" value="Genomic_DNA"/>
</dbReference>
<dbReference type="VEuPathDB" id="FungiDB:CC77DRAFT_1069709"/>
<feature type="region of interest" description="Disordered" evidence="1">
    <location>
        <begin position="1"/>
        <end position="39"/>
    </location>
</feature>
<feature type="region of interest" description="Disordered" evidence="1">
    <location>
        <begin position="138"/>
        <end position="190"/>
    </location>
</feature>
<dbReference type="KEGG" id="aalt:CC77DRAFT_1069709"/>
<organism evidence="2 3">
    <name type="scientific">Alternaria alternata</name>
    <name type="common">Alternaria rot fungus</name>
    <name type="synonym">Torula alternata</name>
    <dbReference type="NCBI Taxonomy" id="5599"/>
    <lineage>
        <taxon>Eukaryota</taxon>
        <taxon>Fungi</taxon>
        <taxon>Dikarya</taxon>
        <taxon>Ascomycota</taxon>
        <taxon>Pezizomycotina</taxon>
        <taxon>Dothideomycetes</taxon>
        <taxon>Pleosporomycetidae</taxon>
        <taxon>Pleosporales</taxon>
        <taxon>Pleosporineae</taxon>
        <taxon>Pleosporaceae</taxon>
        <taxon>Alternaria</taxon>
        <taxon>Alternaria sect. Alternaria</taxon>
        <taxon>Alternaria alternata complex</taxon>
    </lineage>
</organism>
<keyword evidence="3" id="KW-1185">Reference proteome</keyword>
<reference evidence="2 3" key="1">
    <citation type="submission" date="2016-05" db="EMBL/GenBank/DDBJ databases">
        <title>Comparative analysis of secretome profiles of manganese(II)-oxidizing ascomycete fungi.</title>
        <authorList>
            <consortium name="DOE Joint Genome Institute"/>
            <person name="Zeiner C.A."/>
            <person name="Purvine S.O."/>
            <person name="Zink E.M."/>
            <person name="Wu S."/>
            <person name="Pasa-Tolic L."/>
            <person name="Chaput D.L."/>
            <person name="Haridas S."/>
            <person name="Grigoriev I.V."/>
            <person name="Santelli C.M."/>
            <person name="Hansel C.M."/>
        </authorList>
    </citation>
    <scope>NUCLEOTIDE SEQUENCE [LARGE SCALE GENOMIC DNA]</scope>
    <source>
        <strain evidence="2 3">SRC1lrK2f</strain>
    </source>
</reference>
<dbReference type="GeneID" id="29114691"/>
<accession>A0A177E5L5</accession>
<protein>
    <submittedName>
        <fullName evidence="2">Uncharacterized protein</fullName>
    </submittedName>
</protein>
<dbReference type="OMA" id="NGHEPYA"/>
<feature type="compositionally biased region" description="Basic and acidic residues" evidence="1">
    <location>
        <begin position="163"/>
        <end position="174"/>
    </location>
</feature>
<proteinExistence type="predicted"/>
<dbReference type="RefSeq" id="XP_018391923.1">
    <property type="nucleotide sequence ID" value="XM_018529097.1"/>
</dbReference>
<feature type="compositionally biased region" description="Polar residues" evidence="1">
    <location>
        <begin position="142"/>
        <end position="161"/>
    </location>
</feature>
<gene>
    <name evidence="2" type="ORF">CC77DRAFT_1069709</name>
</gene>
<feature type="region of interest" description="Disordered" evidence="1">
    <location>
        <begin position="329"/>
        <end position="354"/>
    </location>
</feature>
<sequence length="455" mass="49766">MRDNRETAQPINMASPQQGIVKGRSSTTRDPVTPSPGSIRLLLHVDSVKGSPDGGIALEPSDGAHTSLTTNDIFTDHGLAQPIPVASKLPGPDDFLSSPSKQANIRVRRANNGSALLQSPARAGHAARMRQIFEDASRDHISPQSGQSVLYPQLPNISRKASPTKEYDGDERHCTLTSSPTRPSESLCLSTSSSRIVQHKLQLKSPHISEQSSESWSDDSGYFIAGSRSRTYSLTGPPRDRINDWLTNVAESERNTPTVKDEMESQSSSFSSLLPPPHKLTDIDLLHKSSEQSPTPTCDATIQDPFLDFDTNPRTPSLFKSLPARRFPNISSSKPLTTQTQAQSTETVTVRSRNSPARQSIFEDGGVQLSPLSPNVCIERGPTRYHSARTSPIKERRAMRYNENRNEDSGIGLAQTEAGVQDSPLAPCKIGAGTRFQHPRHGVRGFGRFGRHLEQ</sequence>
<name>A0A177E5L5_ALTAL</name>